<dbReference type="Proteomes" id="UP001197214">
    <property type="component" value="Unassembled WGS sequence"/>
</dbReference>
<evidence type="ECO:0000313" key="2">
    <source>
        <dbReference type="Proteomes" id="UP001197214"/>
    </source>
</evidence>
<sequence length="173" mass="18129">MRALIILPALGLLAACGGDGSGEGGNGTSIAIRSSNDNGQTTIARADGNSGQMSLKLPGFEGKVKLPRIQLDSDDFDLDGVNLYPGSSVDSMNIDASAGALNEKKGLVHIGFTSPAPVATVRDWFTGKFENRGFDFRQDGDRITGTTSDGDRFDLRLSQAAAGRTHGELDIRG</sequence>
<organism evidence="1 2">
    <name type="scientific">Stakelama flava</name>
    <dbReference type="NCBI Taxonomy" id="2860338"/>
    <lineage>
        <taxon>Bacteria</taxon>
        <taxon>Pseudomonadati</taxon>
        <taxon>Pseudomonadota</taxon>
        <taxon>Alphaproteobacteria</taxon>
        <taxon>Sphingomonadales</taxon>
        <taxon>Sphingomonadaceae</taxon>
        <taxon>Stakelama</taxon>
    </lineage>
</organism>
<protein>
    <submittedName>
        <fullName evidence="1">Uncharacterized protein</fullName>
    </submittedName>
</protein>
<keyword evidence="2" id="KW-1185">Reference proteome</keyword>
<evidence type="ECO:0000313" key="1">
    <source>
        <dbReference type="EMBL" id="MBW4331229.1"/>
    </source>
</evidence>
<dbReference type="EMBL" id="JAHWZX010000008">
    <property type="protein sequence ID" value="MBW4331229.1"/>
    <property type="molecule type" value="Genomic_DNA"/>
</dbReference>
<dbReference type="RefSeq" id="WP_219238340.1">
    <property type="nucleotide sequence ID" value="NZ_JAHWZX010000008.1"/>
</dbReference>
<accession>A0ABS6XLY4</accession>
<name>A0ABS6XLY4_9SPHN</name>
<reference evidence="1 2" key="1">
    <citation type="submission" date="2021-07" db="EMBL/GenBank/DDBJ databases">
        <title>Stakelama flava sp. nov., a novel endophytic bacterium isolated from branch of Kandelia candel.</title>
        <authorList>
            <person name="Tuo L."/>
        </authorList>
    </citation>
    <scope>NUCLEOTIDE SEQUENCE [LARGE SCALE GENOMIC DNA]</scope>
    <source>
        <strain evidence="1 2">CBK3Z-3</strain>
    </source>
</reference>
<gene>
    <name evidence="1" type="ORF">KY084_10135</name>
</gene>
<dbReference type="PROSITE" id="PS51257">
    <property type="entry name" value="PROKAR_LIPOPROTEIN"/>
    <property type="match status" value="1"/>
</dbReference>
<comment type="caution">
    <text evidence="1">The sequence shown here is derived from an EMBL/GenBank/DDBJ whole genome shotgun (WGS) entry which is preliminary data.</text>
</comment>
<proteinExistence type="predicted"/>